<dbReference type="Pfam" id="PF13624">
    <property type="entry name" value="SurA_N_3"/>
    <property type="match status" value="1"/>
</dbReference>
<dbReference type="InterPro" id="IPR000297">
    <property type="entry name" value="PPIase_PpiC"/>
</dbReference>
<sequence length="654" mass="72180">MLQSIRESTSGPFAWIVVAIITVPFAFFGIETFRSGGGDATVAKVGDEKITQRELQVGYEQRYQRLQQMMGESFDPSLIQGPQFRRTVLDDMVREQVISSYVDDSGLRGTDAAVFDYLQQVPAFQVDGEFSPQAYRDTLSANRRQPDAFEAQVAASIATEQLQLAIGQSALVAPGEVDLAYRMQHQQRRFSQVTFTIADFRDDVSVSEEDIQARYEAQSQRYTTPEQIRLHYIEVNQSQLTPTGEPDEEALRAVYEDQRGRFTTPEARKTSHILIKTGDRSHGDAKALAEEARSRIVEGGESFDEVARELSEDGGSAQSGGDLDWVERGVMVPEFEDALFAMEEGEVSLPVETDFGWHIIKLESIRAETTKPFDDADVQARIREIYQRDAAAERFQSLTEELETLAYESLDALEPAAEATGLPLEQTDWFSRQGGAGIAANDDVIETAFSPIVLEDGENSRLIEIEPGRVVVVRVSDRQPEELRPLDDVREEIRSELVNEAAAAKARQQAESLLTSLKDTGTFSAALSAQALEKTVIDSGLIERDETEGRGGARLSPRVVRTIFSQPRSAAGQPEGMGQLTVAGGDVVVYALETVEDPRVPTAGAERQTVADRAAALAARQELAAWEAAVRAETRIKVYEDVLAQQIEDSAPPY</sequence>
<evidence type="ECO:0000256" key="12">
    <source>
        <dbReference type="SAM" id="Phobius"/>
    </source>
</evidence>
<dbReference type="PANTHER" id="PTHR47529">
    <property type="entry name" value="PEPTIDYL-PROLYL CIS-TRANS ISOMERASE D"/>
    <property type="match status" value="1"/>
</dbReference>
<dbReference type="RefSeq" id="WP_109719411.1">
    <property type="nucleotide sequence ID" value="NZ_QEQK01000004.1"/>
</dbReference>
<dbReference type="InterPro" id="IPR052029">
    <property type="entry name" value="PpiD_chaperone"/>
</dbReference>
<dbReference type="PROSITE" id="PS50198">
    <property type="entry name" value="PPIC_PPIASE_2"/>
    <property type="match status" value="1"/>
</dbReference>
<keyword evidence="7" id="KW-0143">Chaperone</keyword>
<evidence type="ECO:0000256" key="10">
    <source>
        <dbReference type="ARBA" id="ARBA00042775"/>
    </source>
</evidence>
<proteinExistence type="inferred from homology"/>
<protein>
    <recommendedName>
        <fullName evidence="9">Periplasmic chaperone PpiD</fullName>
    </recommendedName>
    <alternativeName>
        <fullName evidence="10">Periplasmic folding chaperone</fullName>
    </alternativeName>
</protein>
<feature type="domain" description="PpiC" evidence="13">
    <location>
        <begin position="265"/>
        <end position="364"/>
    </location>
</feature>
<dbReference type="SUPFAM" id="SSF109998">
    <property type="entry name" value="Triger factor/SurA peptide-binding domain-like"/>
    <property type="match status" value="1"/>
</dbReference>
<comment type="subcellular location">
    <subcellularLocation>
        <location evidence="1">Cell inner membrane</location>
        <topology evidence="1">Single-pass type II membrane protein</topology>
        <orientation evidence="1">Periplasmic side</orientation>
    </subcellularLocation>
</comment>
<keyword evidence="3" id="KW-0997">Cell inner membrane</keyword>
<dbReference type="GO" id="GO:0003755">
    <property type="term" value="F:peptidyl-prolyl cis-trans isomerase activity"/>
    <property type="evidence" value="ECO:0007669"/>
    <property type="project" value="UniProtKB-KW"/>
</dbReference>
<evidence type="ECO:0000313" key="14">
    <source>
        <dbReference type="EMBL" id="PWN56813.1"/>
    </source>
</evidence>
<keyword evidence="4 12" id="KW-0812">Transmembrane</keyword>
<dbReference type="EMBL" id="QEQK01000004">
    <property type="protein sequence ID" value="PWN56813.1"/>
    <property type="molecule type" value="Genomic_DNA"/>
</dbReference>
<accession>A0A363UN28</accession>
<evidence type="ECO:0000256" key="5">
    <source>
        <dbReference type="ARBA" id="ARBA00022989"/>
    </source>
</evidence>
<evidence type="ECO:0000256" key="7">
    <source>
        <dbReference type="ARBA" id="ARBA00023186"/>
    </source>
</evidence>
<keyword evidence="5 12" id="KW-1133">Transmembrane helix</keyword>
<evidence type="ECO:0000256" key="4">
    <source>
        <dbReference type="ARBA" id="ARBA00022692"/>
    </source>
</evidence>
<organism evidence="14 15">
    <name type="scientific">Abyssibacter profundi</name>
    <dbReference type="NCBI Taxonomy" id="2182787"/>
    <lineage>
        <taxon>Bacteria</taxon>
        <taxon>Pseudomonadati</taxon>
        <taxon>Pseudomonadota</taxon>
        <taxon>Gammaproteobacteria</taxon>
        <taxon>Chromatiales</taxon>
        <taxon>Oceanococcaceae</taxon>
        <taxon>Abyssibacter</taxon>
    </lineage>
</organism>
<dbReference type="Gene3D" id="3.10.50.40">
    <property type="match status" value="1"/>
</dbReference>
<comment type="caution">
    <text evidence="14">The sequence shown here is derived from an EMBL/GenBank/DDBJ whole genome shotgun (WGS) entry which is preliminary data.</text>
</comment>
<dbReference type="Gene3D" id="1.10.4030.10">
    <property type="entry name" value="Porin chaperone SurA, peptide-binding domain"/>
    <property type="match status" value="1"/>
</dbReference>
<reference evidence="14 15" key="1">
    <citation type="submission" date="2018-05" db="EMBL/GenBank/DDBJ databases">
        <title>Abyssibacter profundi OUC007T gen. nov., sp. nov, a marine bacterium isolated from seawater of the Mariana Trench.</title>
        <authorList>
            <person name="Zhou S."/>
        </authorList>
    </citation>
    <scope>NUCLEOTIDE SEQUENCE [LARGE SCALE GENOMIC DNA]</scope>
    <source>
        <strain evidence="14 15">OUC007</strain>
    </source>
</reference>
<keyword evidence="15" id="KW-1185">Reference proteome</keyword>
<evidence type="ECO:0000256" key="1">
    <source>
        <dbReference type="ARBA" id="ARBA00004382"/>
    </source>
</evidence>
<keyword evidence="6 12" id="KW-0472">Membrane</keyword>
<dbReference type="Pfam" id="PF00639">
    <property type="entry name" value="Rotamase"/>
    <property type="match status" value="1"/>
</dbReference>
<keyword evidence="11" id="KW-0697">Rotamase</keyword>
<dbReference type="InterPro" id="IPR046357">
    <property type="entry name" value="PPIase_dom_sf"/>
</dbReference>
<gene>
    <name evidence="14" type="ORF">DEH80_05175</name>
</gene>
<evidence type="ECO:0000256" key="6">
    <source>
        <dbReference type="ARBA" id="ARBA00023136"/>
    </source>
</evidence>
<evidence type="ECO:0000259" key="13">
    <source>
        <dbReference type="PROSITE" id="PS50198"/>
    </source>
</evidence>
<dbReference type="AlphaFoldDB" id="A0A363UN28"/>
<feature type="transmembrane region" description="Helical" evidence="12">
    <location>
        <begin position="12"/>
        <end position="30"/>
    </location>
</feature>
<evidence type="ECO:0000256" key="9">
    <source>
        <dbReference type="ARBA" id="ARBA00040743"/>
    </source>
</evidence>
<keyword evidence="11" id="KW-0413">Isomerase</keyword>
<evidence type="ECO:0000313" key="15">
    <source>
        <dbReference type="Proteomes" id="UP000251800"/>
    </source>
</evidence>
<evidence type="ECO:0000256" key="3">
    <source>
        <dbReference type="ARBA" id="ARBA00022519"/>
    </source>
</evidence>
<dbReference type="GO" id="GO:0005886">
    <property type="term" value="C:plasma membrane"/>
    <property type="evidence" value="ECO:0007669"/>
    <property type="project" value="UniProtKB-SubCell"/>
</dbReference>
<evidence type="ECO:0000256" key="11">
    <source>
        <dbReference type="PROSITE-ProRule" id="PRU00278"/>
    </source>
</evidence>
<evidence type="ECO:0000256" key="8">
    <source>
        <dbReference type="ARBA" id="ARBA00038408"/>
    </source>
</evidence>
<comment type="similarity">
    <text evidence="8">Belongs to the PpiD chaperone family.</text>
</comment>
<dbReference type="PANTHER" id="PTHR47529:SF1">
    <property type="entry name" value="PERIPLASMIC CHAPERONE PPID"/>
    <property type="match status" value="1"/>
</dbReference>
<evidence type="ECO:0000256" key="2">
    <source>
        <dbReference type="ARBA" id="ARBA00022475"/>
    </source>
</evidence>
<dbReference type="Proteomes" id="UP000251800">
    <property type="component" value="Unassembled WGS sequence"/>
</dbReference>
<name>A0A363UN28_9GAMM</name>
<dbReference type="OrthoDB" id="9812372at2"/>
<keyword evidence="2" id="KW-1003">Cell membrane</keyword>
<dbReference type="SUPFAM" id="SSF54534">
    <property type="entry name" value="FKBP-like"/>
    <property type="match status" value="1"/>
</dbReference>
<dbReference type="InterPro" id="IPR027304">
    <property type="entry name" value="Trigger_fact/SurA_dom_sf"/>
</dbReference>